<dbReference type="RefSeq" id="XP_030387952.1">
    <property type="nucleotide sequence ID" value="XM_030532092.1"/>
</dbReference>
<dbReference type="SUPFAM" id="SSF54791">
    <property type="entry name" value="Eukaryotic type KH-domain (KH-domain type I)"/>
    <property type="match status" value="3"/>
</dbReference>
<proteinExistence type="predicted"/>
<keyword evidence="6" id="KW-0687">Ribonucleoprotein</keyword>
<dbReference type="CDD" id="cd22433">
    <property type="entry name" value="KH-I_HNRNPK_rpt2"/>
    <property type="match status" value="1"/>
</dbReference>
<sequence>MQIQRMKMKRENNDGGDGPQDSKRNRRNEETVRILIPSSIAGAVIGKGGQHIQKMRTQYKATVSVDDSQGPERTIQISADIESTLEIITEMLKYFEERDDEFDVRLLIHQSLAGCVIGKGGQKIKEIRDRIGCRFLKVFSNVAPQSTDRVVQTVGKQSQVIDAVREVITLTRDTPIKGPIHNYDPMNFDRVYADEYGGYGTGTGSTRPSQRGNRNGGGGGGGGGMGGGAGGGGGGGGGGGFGGAGGAGGRGNNRFDSGRGNGGIGGAGIGGGNVGPRDNPFINPWANGGGGDADGGFGGNNGGGFGGNNFGAGGPFGGGGGGNFGNNSFNGGPNGPNDFGNNGGSFGGQGIGGGSGGNSMGNFGGANFGGGNQLGVGSNLPALANFGQNQGNNSGGGGFGAGNNGLGNGLGGGNLSNSGGLGNAVGANNSAGGFNANIGGVGGGNSSGPNGGNTPTNIPQGHDPNNSTQVTIPKDLAGAIIGKGGGRIRRIRNESNAYITIDEPLPGSNDRIITISGTPKQIQMAQYLLQQSVHENGRRNF</sequence>
<keyword evidence="2" id="KW-0694">RNA-binding</keyword>
<dbReference type="CDD" id="cd22434">
    <property type="entry name" value="KH-I_HNRNPK_rpt3"/>
    <property type="match status" value="1"/>
</dbReference>
<dbReference type="GO" id="GO:0010468">
    <property type="term" value="P:regulation of gene expression"/>
    <property type="evidence" value="ECO:0007669"/>
    <property type="project" value="UniProtKB-ARBA"/>
</dbReference>
<feature type="compositionally biased region" description="Basic and acidic residues" evidence="3">
    <location>
        <begin position="20"/>
        <end position="29"/>
    </location>
</feature>
<evidence type="ECO:0000256" key="2">
    <source>
        <dbReference type="PROSITE-ProRule" id="PRU00117"/>
    </source>
</evidence>
<evidence type="ECO:0000259" key="4">
    <source>
        <dbReference type="SMART" id="SM00322"/>
    </source>
</evidence>
<dbReference type="SMART" id="SM00322">
    <property type="entry name" value="KH"/>
    <property type="match status" value="3"/>
</dbReference>
<dbReference type="PROSITE" id="PS50084">
    <property type="entry name" value="KH_TYPE_1"/>
    <property type="match status" value="3"/>
</dbReference>
<dbReference type="CDD" id="cd22432">
    <property type="entry name" value="KH-I_HNRNPK_rpt1"/>
    <property type="match status" value="1"/>
</dbReference>
<dbReference type="InterPro" id="IPR004088">
    <property type="entry name" value="KH_dom_type_1"/>
</dbReference>
<dbReference type="Proteomes" id="UP000504634">
    <property type="component" value="Unplaced"/>
</dbReference>
<feature type="compositionally biased region" description="Gly residues" evidence="3">
    <location>
        <begin position="214"/>
        <end position="224"/>
    </location>
</feature>
<feature type="region of interest" description="Disordered" evidence="3">
    <location>
        <begin position="443"/>
        <end position="467"/>
    </location>
</feature>
<dbReference type="GeneID" id="115634397"/>
<feature type="domain" description="K Homology" evidence="4">
    <location>
        <begin position="28"/>
        <end position="96"/>
    </location>
</feature>
<feature type="region of interest" description="Disordered" evidence="3">
    <location>
        <begin position="199"/>
        <end position="224"/>
    </location>
</feature>
<protein>
    <submittedName>
        <fullName evidence="6">Heterogeneous nuclear ribonucleoprotein K isoform X1</fullName>
    </submittedName>
</protein>
<dbReference type="Pfam" id="PF00013">
    <property type="entry name" value="KH_1"/>
    <property type="match status" value="3"/>
</dbReference>
<evidence type="ECO:0000256" key="1">
    <source>
        <dbReference type="ARBA" id="ARBA00022737"/>
    </source>
</evidence>
<evidence type="ECO:0000256" key="3">
    <source>
        <dbReference type="SAM" id="MobiDB-lite"/>
    </source>
</evidence>
<dbReference type="GO" id="GO:0003723">
    <property type="term" value="F:RNA binding"/>
    <property type="evidence" value="ECO:0007669"/>
    <property type="project" value="UniProtKB-UniRule"/>
</dbReference>
<dbReference type="InterPro" id="IPR036612">
    <property type="entry name" value="KH_dom_type_1_sf"/>
</dbReference>
<dbReference type="InterPro" id="IPR004087">
    <property type="entry name" value="KH_dom"/>
</dbReference>
<feature type="region of interest" description="Disordered" evidence="3">
    <location>
        <begin position="324"/>
        <end position="353"/>
    </location>
</feature>
<keyword evidence="1" id="KW-0677">Repeat</keyword>
<reference evidence="6" key="1">
    <citation type="submission" date="2025-08" db="UniProtKB">
        <authorList>
            <consortium name="RefSeq"/>
        </authorList>
    </citation>
    <scope>IDENTIFICATION</scope>
    <source>
        <strain evidence="6">11010-0011.00</strain>
        <tissue evidence="6">Whole body</tissue>
    </source>
</reference>
<evidence type="ECO:0000313" key="6">
    <source>
        <dbReference type="RefSeq" id="XP_030387952.1"/>
    </source>
</evidence>
<dbReference type="AlphaFoldDB" id="A0A6J2UL47"/>
<keyword evidence="5" id="KW-1185">Reference proteome</keyword>
<organism evidence="5 6">
    <name type="scientific">Drosophila lebanonensis</name>
    <name type="common">Fruit fly</name>
    <name type="synonym">Scaptodrosophila lebanonensis</name>
    <dbReference type="NCBI Taxonomy" id="7225"/>
    <lineage>
        <taxon>Eukaryota</taxon>
        <taxon>Metazoa</taxon>
        <taxon>Ecdysozoa</taxon>
        <taxon>Arthropoda</taxon>
        <taxon>Hexapoda</taxon>
        <taxon>Insecta</taxon>
        <taxon>Pterygota</taxon>
        <taxon>Neoptera</taxon>
        <taxon>Endopterygota</taxon>
        <taxon>Diptera</taxon>
        <taxon>Brachycera</taxon>
        <taxon>Muscomorpha</taxon>
        <taxon>Ephydroidea</taxon>
        <taxon>Drosophilidae</taxon>
        <taxon>Scaptodrosophila</taxon>
    </lineage>
</organism>
<name>A0A6J2UL47_DROLE</name>
<dbReference type="CTD" id="43862"/>
<dbReference type="Gene3D" id="3.30.1370.10">
    <property type="entry name" value="K Homology domain, type 1"/>
    <property type="match status" value="3"/>
</dbReference>
<feature type="region of interest" description="Disordered" evidence="3">
    <location>
        <begin position="251"/>
        <end position="290"/>
    </location>
</feature>
<evidence type="ECO:0000313" key="5">
    <source>
        <dbReference type="Proteomes" id="UP000504634"/>
    </source>
</evidence>
<gene>
    <name evidence="6" type="primary">LOC115634397</name>
</gene>
<feature type="domain" description="K Homology" evidence="4">
    <location>
        <begin position="100"/>
        <end position="172"/>
    </location>
</feature>
<accession>A0A6J2UL47</accession>
<feature type="compositionally biased region" description="Gly residues" evidence="3">
    <location>
        <begin position="259"/>
        <end position="274"/>
    </location>
</feature>
<feature type="compositionally biased region" description="Low complexity" evidence="3">
    <location>
        <begin position="325"/>
        <end position="340"/>
    </location>
</feature>
<feature type="compositionally biased region" description="Gly residues" evidence="3">
    <location>
        <begin position="341"/>
        <end position="353"/>
    </location>
</feature>
<dbReference type="OrthoDB" id="1937934at2759"/>
<dbReference type="GO" id="GO:1990904">
    <property type="term" value="C:ribonucleoprotein complex"/>
    <property type="evidence" value="ECO:0007669"/>
    <property type="project" value="UniProtKB-KW"/>
</dbReference>
<feature type="domain" description="K Homology" evidence="4">
    <location>
        <begin position="464"/>
        <end position="534"/>
    </location>
</feature>
<feature type="region of interest" description="Disordered" evidence="3">
    <location>
        <begin position="1"/>
        <end position="29"/>
    </location>
</feature>
<dbReference type="PANTHER" id="PTHR10288">
    <property type="entry name" value="KH DOMAIN CONTAINING RNA BINDING PROTEIN"/>
    <property type="match status" value="1"/>
</dbReference>
<dbReference type="FunFam" id="3.30.1370.10:FF:000128">
    <property type="entry name" value="Heterogeneous nuclear ribonucleoprotein K, isoform B"/>
    <property type="match status" value="1"/>
</dbReference>